<comment type="caution">
    <text evidence="1">The sequence shown here is derived from an EMBL/GenBank/DDBJ whole genome shotgun (WGS) entry which is preliminary data.</text>
</comment>
<dbReference type="CDD" id="cd00648">
    <property type="entry name" value="Periplasmic_Binding_Protein_Type_2"/>
    <property type="match status" value="1"/>
</dbReference>
<dbReference type="SUPFAM" id="SSF53850">
    <property type="entry name" value="Periplasmic binding protein-like II"/>
    <property type="match status" value="1"/>
</dbReference>
<evidence type="ECO:0000313" key="1">
    <source>
        <dbReference type="EMBL" id="GAA0518833.1"/>
    </source>
</evidence>
<proteinExistence type="predicted"/>
<reference evidence="1 2" key="1">
    <citation type="journal article" date="2019" name="Int. J. Syst. Evol. Microbiol.">
        <title>The Global Catalogue of Microorganisms (GCM) 10K type strain sequencing project: providing services to taxonomists for standard genome sequencing and annotation.</title>
        <authorList>
            <consortium name="The Broad Institute Genomics Platform"/>
            <consortium name="The Broad Institute Genome Sequencing Center for Infectious Disease"/>
            <person name="Wu L."/>
            <person name="Ma J."/>
        </authorList>
    </citation>
    <scope>NUCLEOTIDE SEQUENCE [LARGE SCALE GENOMIC DNA]</scope>
    <source>
        <strain evidence="1 2">JCM 14330</strain>
    </source>
</reference>
<organism evidence="1 2">
    <name type="scientific">Pigmentiphaga daeguensis</name>
    <dbReference type="NCBI Taxonomy" id="414049"/>
    <lineage>
        <taxon>Bacteria</taxon>
        <taxon>Pseudomonadati</taxon>
        <taxon>Pseudomonadota</taxon>
        <taxon>Betaproteobacteria</taxon>
        <taxon>Burkholderiales</taxon>
        <taxon>Alcaligenaceae</taxon>
        <taxon>Pigmentiphaga</taxon>
    </lineage>
</organism>
<sequence>MSKLRLSLGCWDYDRTRALMDGTVVPDGIDLNYLNMPVEETFFRMLRHREFDVAEMSLSSYTVSLFKPERPFIAIPIFPSRFFRHSCIYVNADAGIREPKDLIGKRIGTPEYQMTAPVWIRGILDEHYGVPVDSVTYVTGGEEEPGRPEKLKIDLPPNIKVEQIGPTQTLSQMLLDGEIDALHTARMPSTFLTGKGKVTRLFPDFEAVEREYFRNTGIFPIMHTLVIRREIYEANRWVAQSLYKAFVQAQQVAYQNLRETAALKIMHPWLLGNMEAVIKEMGEDFWAYGFENNRKTLETFLRYHHQGGLSKKLLTPEDLFAPETFEAFKI</sequence>
<dbReference type="Proteomes" id="UP001501706">
    <property type="component" value="Unassembled WGS sequence"/>
</dbReference>
<name>A0ABN1CGR0_9BURK</name>
<keyword evidence="2" id="KW-1185">Reference proteome</keyword>
<dbReference type="Gene3D" id="3.40.190.10">
    <property type="entry name" value="Periplasmic binding protein-like II"/>
    <property type="match status" value="2"/>
</dbReference>
<gene>
    <name evidence="1" type="ORF">GCM10009097_40480</name>
</gene>
<evidence type="ECO:0000313" key="2">
    <source>
        <dbReference type="Proteomes" id="UP001501706"/>
    </source>
</evidence>
<dbReference type="RefSeq" id="WP_087840384.1">
    <property type="nucleotide sequence ID" value="NZ_BAAAEN010000017.1"/>
</dbReference>
<accession>A0ABN1CGR0</accession>
<dbReference type="EMBL" id="BAAAEN010000017">
    <property type="protein sequence ID" value="GAA0518833.1"/>
    <property type="molecule type" value="Genomic_DNA"/>
</dbReference>
<protein>
    <submittedName>
        <fullName evidence="1">ABC transporter substrate-binding protein</fullName>
    </submittedName>
</protein>